<comment type="caution">
    <text evidence="1">The sequence shown here is derived from an EMBL/GenBank/DDBJ whole genome shotgun (WGS) entry which is preliminary data.</text>
</comment>
<evidence type="ECO:0000313" key="1">
    <source>
        <dbReference type="EMBL" id="MCT4333843.1"/>
    </source>
</evidence>
<dbReference type="SUPFAM" id="SSF51126">
    <property type="entry name" value="Pectin lyase-like"/>
    <property type="match status" value="1"/>
</dbReference>
<dbReference type="Proteomes" id="UP001320702">
    <property type="component" value="Unassembled WGS sequence"/>
</dbReference>
<dbReference type="EMBL" id="JANAVZ010000007">
    <property type="protein sequence ID" value="MCT4333843.1"/>
    <property type="molecule type" value="Genomic_DNA"/>
</dbReference>
<dbReference type="RefSeq" id="WP_260277719.1">
    <property type="nucleotide sequence ID" value="NZ_JANAVZ010000007.1"/>
</dbReference>
<sequence length="257" mass="28598">MRNNRFVRFAHFMVAAGGGHIISGNHWFQGDNSNDGLRYAGLVLTQTNIQTTISGNYIDNASIEWTNEHSAYPDFTGGEYSFGGLTITGNTCLCSRTVPWFTWLTVKPYGTGHYIHGLTVASNVFKALYNSIDRIERVDTSIADLDYNNMRNVQFEANTFNGISNYVSNPLMVQHTQNSLSSSWTLPVIQGLPFQGWAKSIQSVILEGPITNASGNRLDAMPWVQGFVGSSKRQIRVNWSTPVKGNICVYARMDRPV</sequence>
<evidence type="ECO:0000313" key="2">
    <source>
        <dbReference type="Proteomes" id="UP001320702"/>
    </source>
</evidence>
<dbReference type="InterPro" id="IPR011050">
    <property type="entry name" value="Pectin_lyase_fold/virulence"/>
</dbReference>
<organism evidence="1 2">
    <name type="scientific">Paracoccus maritimus</name>
    <dbReference type="NCBI Taxonomy" id="2933292"/>
    <lineage>
        <taxon>Bacteria</taxon>
        <taxon>Pseudomonadati</taxon>
        <taxon>Pseudomonadota</taxon>
        <taxon>Alphaproteobacteria</taxon>
        <taxon>Rhodobacterales</taxon>
        <taxon>Paracoccaceae</taxon>
        <taxon>Paracoccus</taxon>
    </lineage>
</organism>
<protein>
    <recommendedName>
        <fullName evidence="3">Right handed beta helix region</fullName>
    </recommendedName>
</protein>
<evidence type="ECO:0008006" key="3">
    <source>
        <dbReference type="Google" id="ProtNLM"/>
    </source>
</evidence>
<accession>A0ABT2KBC8</accession>
<reference evidence="1 2" key="1">
    <citation type="submission" date="2022-04" db="EMBL/GenBank/DDBJ databases">
        <title>Paracoccus sp. YLB-12 draft genome sequence.</title>
        <authorList>
            <person name="Yu L."/>
        </authorList>
    </citation>
    <scope>NUCLEOTIDE SEQUENCE [LARGE SCALE GENOMIC DNA]</scope>
    <source>
        <strain evidence="1 2">YLB-12</strain>
    </source>
</reference>
<keyword evidence="2" id="KW-1185">Reference proteome</keyword>
<proteinExistence type="predicted"/>
<gene>
    <name evidence="1" type="ORF">MU516_13325</name>
</gene>
<name>A0ABT2KBC8_9RHOB</name>